<comment type="caution">
    <text evidence="1">The sequence shown here is derived from an EMBL/GenBank/DDBJ whole genome shotgun (WGS) entry which is preliminary data.</text>
</comment>
<protein>
    <submittedName>
        <fullName evidence="1">Uncharacterized protein</fullName>
    </submittedName>
</protein>
<evidence type="ECO:0000313" key="1">
    <source>
        <dbReference type="EMBL" id="CAI6332931.1"/>
    </source>
</evidence>
<accession>A0A9W4XPS2</accession>
<name>A0A9W4XPS2_9PLEO</name>
<sequence>MPEKSSLNHGNDLMHNSLSPLSSLRHHLFPELLGRSKSRENAGLVIARFWGHWDVGVTGCVRKVSRHGHTGRSGLT</sequence>
<organism evidence="1 2">
    <name type="scientific">Periconia digitata</name>
    <dbReference type="NCBI Taxonomy" id="1303443"/>
    <lineage>
        <taxon>Eukaryota</taxon>
        <taxon>Fungi</taxon>
        <taxon>Dikarya</taxon>
        <taxon>Ascomycota</taxon>
        <taxon>Pezizomycotina</taxon>
        <taxon>Dothideomycetes</taxon>
        <taxon>Pleosporomycetidae</taxon>
        <taxon>Pleosporales</taxon>
        <taxon>Massarineae</taxon>
        <taxon>Periconiaceae</taxon>
        <taxon>Periconia</taxon>
    </lineage>
</organism>
<dbReference type="AlphaFoldDB" id="A0A9W4XPS2"/>
<evidence type="ECO:0000313" key="2">
    <source>
        <dbReference type="Proteomes" id="UP001152607"/>
    </source>
</evidence>
<dbReference type="Proteomes" id="UP001152607">
    <property type="component" value="Unassembled WGS sequence"/>
</dbReference>
<proteinExistence type="predicted"/>
<reference evidence="1" key="1">
    <citation type="submission" date="2023-01" db="EMBL/GenBank/DDBJ databases">
        <authorList>
            <person name="Van Ghelder C."/>
            <person name="Rancurel C."/>
        </authorList>
    </citation>
    <scope>NUCLEOTIDE SEQUENCE</scope>
    <source>
        <strain evidence="1">CNCM I-4278</strain>
    </source>
</reference>
<dbReference type="EMBL" id="CAOQHR010000004">
    <property type="protein sequence ID" value="CAI6332931.1"/>
    <property type="molecule type" value="Genomic_DNA"/>
</dbReference>
<keyword evidence="2" id="KW-1185">Reference proteome</keyword>
<gene>
    <name evidence="1" type="ORF">PDIGIT_LOCUS5964</name>
</gene>